<name>A0A2M7BT34_9BACT</name>
<evidence type="ECO:0000256" key="4">
    <source>
        <dbReference type="ARBA" id="ARBA00023274"/>
    </source>
</evidence>
<protein>
    <recommendedName>
        <fullName evidence="5 6">Small ribosomal subunit protein bS20</fullName>
    </recommendedName>
</protein>
<dbReference type="AlphaFoldDB" id="A0A2M7BT34"/>
<dbReference type="Gene3D" id="1.20.58.110">
    <property type="entry name" value="Ribosomal protein S20"/>
    <property type="match status" value="1"/>
</dbReference>
<evidence type="ECO:0000313" key="9">
    <source>
        <dbReference type="Proteomes" id="UP000230119"/>
    </source>
</evidence>
<dbReference type="SUPFAM" id="SSF46992">
    <property type="entry name" value="Ribosomal protein S20"/>
    <property type="match status" value="1"/>
</dbReference>
<dbReference type="GO" id="GO:0003735">
    <property type="term" value="F:structural constituent of ribosome"/>
    <property type="evidence" value="ECO:0007669"/>
    <property type="project" value="InterPro"/>
</dbReference>
<dbReference type="HAMAP" id="MF_00500">
    <property type="entry name" value="Ribosomal_bS20"/>
    <property type="match status" value="1"/>
</dbReference>
<dbReference type="GO" id="GO:0005840">
    <property type="term" value="C:ribosome"/>
    <property type="evidence" value="ECO:0007669"/>
    <property type="project" value="UniProtKB-KW"/>
</dbReference>
<dbReference type="GO" id="GO:0019843">
    <property type="term" value="F:rRNA binding"/>
    <property type="evidence" value="ECO:0007669"/>
    <property type="project" value="UniProtKB-UniRule"/>
</dbReference>
<organism evidence="8 9">
    <name type="scientific">Candidatus Roizmanbacteria bacterium CG03_land_8_20_14_0_80_39_12</name>
    <dbReference type="NCBI Taxonomy" id="1974847"/>
    <lineage>
        <taxon>Bacteria</taxon>
        <taxon>Candidatus Roizmaniibacteriota</taxon>
    </lineage>
</organism>
<dbReference type="Proteomes" id="UP000230119">
    <property type="component" value="Unassembled WGS sequence"/>
</dbReference>
<evidence type="ECO:0000256" key="7">
    <source>
        <dbReference type="SAM" id="MobiDB-lite"/>
    </source>
</evidence>
<dbReference type="InterPro" id="IPR036510">
    <property type="entry name" value="Ribosomal_bS20_sf"/>
</dbReference>
<dbReference type="EMBL" id="PEVA01000064">
    <property type="protein sequence ID" value="PIV08645.1"/>
    <property type="molecule type" value="Genomic_DNA"/>
</dbReference>
<evidence type="ECO:0000256" key="2">
    <source>
        <dbReference type="ARBA" id="ARBA00022884"/>
    </source>
</evidence>
<sequence length="83" mass="9377">MPNIQSAKKKMRKDVTRTKGNAVYLKAIESAIKGLLKLKGTQDEKKVKKTISLIDKAAKRKVFHKNKASRLKSRITKLGSKKK</sequence>
<dbReference type="NCBIfam" id="TIGR00029">
    <property type="entry name" value="S20"/>
    <property type="match status" value="1"/>
</dbReference>
<accession>A0A2M7BT34</accession>
<reference evidence="9" key="1">
    <citation type="submission" date="2017-09" db="EMBL/GenBank/DDBJ databases">
        <title>Depth-based differentiation of microbial function through sediment-hosted aquifers and enrichment of novel symbionts in the deep terrestrial subsurface.</title>
        <authorList>
            <person name="Probst A.J."/>
            <person name="Ladd B."/>
            <person name="Jarett J.K."/>
            <person name="Geller-Mcgrath D.E."/>
            <person name="Sieber C.M.K."/>
            <person name="Emerson J.B."/>
            <person name="Anantharaman K."/>
            <person name="Thomas B.C."/>
            <person name="Malmstrom R."/>
            <person name="Stieglmeier M."/>
            <person name="Klingl A."/>
            <person name="Woyke T."/>
            <person name="Ryan C.M."/>
            <person name="Banfield J.F."/>
        </authorList>
    </citation>
    <scope>NUCLEOTIDE SEQUENCE [LARGE SCALE GENOMIC DNA]</scope>
</reference>
<keyword evidence="3 6" id="KW-0689">Ribosomal protein</keyword>
<comment type="function">
    <text evidence="6">Binds directly to 16S ribosomal RNA.</text>
</comment>
<dbReference type="InterPro" id="IPR002583">
    <property type="entry name" value="Ribosomal_bS20"/>
</dbReference>
<keyword evidence="2 6" id="KW-0694">RNA-binding</keyword>
<keyword evidence="4 6" id="KW-0687">Ribonucleoprotein</keyword>
<proteinExistence type="inferred from homology"/>
<evidence type="ECO:0000256" key="3">
    <source>
        <dbReference type="ARBA" id="ARBA00022980"/>
    </source>
</evidence>
<evidence type="ECO:0000256" key="1">
    <source>
        <dbReference type="ARBA" id="ARBA00022730"/>
    </source>
</evidence>
<gene>
    <name evidence="6" type="primary">rpsT</name>
    <name evidence="8" type="ORF">COS52_01600</name>
</gene>
<evidence type="ECO:0000256" key="5">
    <source>
        <dbReference type="ARBA" id="ARBA00035136"/>
    </source>
</evidence>
<feature type="region of interest" description="Disordered" evidence="7">
    <location>
        <begin position="64"/>
        <end position="83"/>
    </location>
</feature>
<evidence type="ECO:0000256" key="6">
    <source>
        <dbReference type="HAMAP-Rule" id="MF_00500"/>
    </source>
</evidence>
<comment type="caution">
    <text evidence="8">The sequence shown here is derived from an EMBL/GenBank/DDBJ whole genome shotgun (WGS) entry which is preliminary data.</text>
</comment>
<dbReference type="Pfam" id="PF01649">
    <property type="entry name" value="Ribosomal_S20p"/>
    <property type="match status" value="1"/>
</dbReference>
<evidence type="ECO:0000313" key="8">
    <source>
        <dbReference type="EMBL" id="PIV08645.1"/>
    </source>
</evidence>
<comment type="similarity">
    <text evidence="6">Belongs to the bacterial ribosomal protein bS20 family.</text>
</comment>
<dbReference type="GO" id="GO:0006412">
    <property type="term" value="P:translation"/>
    <property type="evidence" value="ECO:0007669"/>
    <property type="project" value="UniProtKB-UniRule"/>
</dbReference>
<dbReference type="GO" id="GO:1990904">
    <property type="term" value="C:ribonucleoprotein complex"/>
    <property type="evidence" value="ECO:0007669"/>
    <property type="project" value="UniProtKB-KW"/>
</dbReference>
<keyword evidence="1 6" id="KW-0699">rRNA-binding</keyword>